<evidence type="ECO:0000313" key="2">
    <source>
        <dbReference type="EMBL" id="SNY77050.1"/>
    </source>
</evidence>
<dbReference type="RefSeq" id="WP_097243741.1">
    <property type="nucleotide sequence ID" value="NZ_OBEG01000001.1"/>
</dbReference>
<sequence>MKRILRSQGFVTVLGALVLAAVAAVAYLVVFDPVKKTVAYCAVMPDAVGLYPGNHVTSLGIPIGTVNSVRPEGTGVRVDFEVQQERVLRGEVTATTVSDTLVADRNLAVLGEPGAAPWDRSTCITKTFTPKSISQTLQGFSQLAGQLTGGGRPGEQTRIRDSVVAFEAATSDTGPALNKLITDLGDALRAPDAAIGHIGGLLDSYGRLMSSIAMNWDDIRIVLLEASEGIAFINELWGRVVQLIDSLLVILPWLNSIAREYGRPILGALDGALPGLRLLSANVATLRQLVEMIPPIVQFFEEVIDPATGRPQLTYVAPKVGLPREQADQVCAALDAVLPGHCDGAENGLADVNLVSLVLGTVGAR</sequence>
<organism evidence="2 3">
    <name type="scientific">Nocardia amikacinitolerans</name>
    <dbReference type="NCBI Taxonomy" id="756689"/>
    <lineage>
        <taxon>Bacteria</taxon>
        <taxon>Bacillati</taxon>
        <taxon>Actinomycetota</taxon>
        <taxon>Actinomycetes</taxon>
        <taxon>Mycobacteriales</taxon>
        <taxon>Nocardiaceae</taxon>
        <taxon>Nocardia</taxon>
    </lineage>
</organism>
<name>A0A285KWL8_9NOCA</name>
<keyword evidence="3" id="KW-1185">Reference proteome</keyword>
<reference evidence="2 3" key="1">
    <citation type="submission" date="2017-09" db="EMBL/GenBank/DDBJ databases">
        <authorList>
            <person name="Ehlers B."/>
            <person name="Leendertz F.H."/>
        </authorList>
    </citation>
    <scope>NUCLEOTIDE SEQUENCE [LARGE SCALE GENOMIC DNA]</scope>
    <source>
        <strain evidence="2 3">DSM 45537</strain>
    </source>
</reference>
<dbReference type="OrthoDB" id="4608030at2"/>
<evidence type="ECO:0000259" key="1">
    <source>
        <dbReference type="Pfam" id="PF02470"/>
    </source>
</evidence>
<feature type="domain" description="Mce/MlaD" evidence="1">
    <location>
        <begin position="38"/>
        <end position="109"/>
    </location>
</feature>
<dbReference type="InterPro" id="IPR003399">
    <property type="entry name" value="Mce/MlaD"/>
</dbReference>
<dbReference type="STRING" id="1379680.GCA_001612615_00122"/>
<dbReference type="InterPro" id="IPR052336">
    <property type="entry name" value="MlaD_Phospholipid_Transporter"/>
</dbReference>
<dbReference type="Pfam" id="PF02470">
    <property type="entry name" value="MlaD"/>
    <property type="match status" value="1"/>
</dbReference>
<protein>
    <submittedName>
        <fullName evidence="2">Virulence factor Mce family protein</fullName>
    </submittedName>
</protein>
<dbReference type="Proteomes" id="UP000219565">
    <property type="component" value="Unassembled WGS sequence"/>
</dbReference>
<dbReference type="PANTHER" id="PTHR33371:SF4">
    <property type="entry name" value="INTERMEMBRANE PHOSPHOLIPID TRANSPORT SYSTEM BINDING PROTEIN MLAD"/>
    <property type="match status" value="1"/>
</dbReference>
<accession>A0A285KWL8</accession>
<dbReference type="AlphaFoldDB" id="A0A285KWL8"/>
<dbReference type="EMBL" id="OBEG01000001">
    <property type="protein sequence ID" value="SNY77050.1"/>
    <property type="molecule type" value="Genomic_DNA"/>
</dbReference>
<evidence type="ECO:0000313" key="3">
    <source>
        <dbReference type="Proteomes" id="UP000219565"/>
    </source>
</evidence>
<proteinExistence type="predicted"/>
<gene>
    <name evidence="2" type="ORF">SAMN04244553_0899</name>
</gene>
<dbReference type="PANTHER" id="PTHR33371">
    <property type="entry name" value="INTERMEMBRANE PHOSPHOLIPID TRANSPORT SYSTEM BINDING PROTEIN MLAD-RELATED"/>
    <property type="match status" value="1"/>
</dbReference>